<keyword evidence="2" id="KW-1185">Reference proteome</keyword>
<sequence length="571" mass="60395">MARRVSNMANAANSNNDVDGQQTLKQTEILNPSEKITHTNKVKKQVQFVIPDDVRFRWLGIFEQPSDPETSDTEELNNSTTKNPTSNTNRDSPATFSNSSRSIIGAPARRSSSLVRQIGMGAGSIGRSSRGAGIQAEIERANRAFDTGDNLGEGRLGSNDSDTSSSIISPFTASSSVEAVYGGSRPDARKASMLGNQGRGASRPDSGAAVNGYLAGTNSQQSLGSEDIGASDAAVELPGGNGSRYGANSGKDMHGRIASRTAQPTLSTTRITVPKRYSVSPSFTALGMARPVLEGESSASRRAVRSDDRLGNSQDLSTIPAQVIQRSESAQPVGNPDDLAAIHHRRRNSFDGSNPSLRRAEQFLNEEYMMLPVSSSAKMDPGNTANHPDQQQQLLGGGRLFRRVTTSSTHQKSGRSYDDDHTGGGIIGGTRDFFKNRLRSRTHSNARGTAAKLASAAEVHAEGTTVNGVSEYQMDLIGQSGNGGDSDGRGAVAHERPRRRSDAEVKSRVSPPPMQAAIPEIYPQVPPKLPPKLPRKKHAASDAPATAASAAAATAAVASAPAPAPQHSDRR</sequence>
<evidence type="ECO:0000313" key="1">
    <source>
        <dbReference type="EMBL" id="KAJ1896685.1"/>
    </source>
</evidence>
<dbReference type="EMBL" id="JANBPG010000418">
    <property type="protein sequence ID" value="KAJ1896685.1"/>
    <property type="molecule type" value="Genomic_DNA"/>
</dbReference>
<name>A0ACC1IJ83_9FUNG</name>
<dbReference type="Proteomes" id="UP001150581">
    <property type="component" value="Unassembled WGS sequence"/>
</dbReference>
<feature type="non-terminal residue" evidence="1">
    <location>
        <position position="571"/>
    </location>
</feature>
<evidence type="ECO:0000313" key="2">
    <source>
        <dbReference type="Proteomes" id="UP001150581"/>
    </source>
</evidence>
<protein>
    <submittedName>
        <fullName evidence="1">Uncharacterized protein</fullName>
    </submittedName>
</protein>
<reference evidence="1" key="1">
    <citation type="submission" date="2022-07" db="EMBL/GenBank/DDBJ databases">
        <title>Phylogenomic reconstructions and comparative analyses of Kickxellomycotina fungi.</title>
        <authorList>
            <person name="Reynolds N.K."/>
            <person name="Stajich J.E."/>
            <person name="Barry K."/>
            <person name="Grigoriev I.V."/>
            <person name="Crous P."/>
            <person name="Smith M.E."/>
        </authorList>
    </citation>
    <scope>NUCLEOTIDE SEQUENCE</scope>
    <source>
        <strain evidence="1">Benny 63K</strain>
    </source>
</reference>
<organism evidence="1 2">
    <name type="scientific">Kickxella alabastrina</name>
    <dbReference type="NCBI Taxonomy" id="61397"/>
    <lineage>
        <taxon>Eukaryota</taxon>
        <taxon>Fungi</taxon>
        <taxon>Fungi incertae sedis</taxon>
        <taxon>Zoopagomycota</taxon>
        <taxon>Kickxellomycotina</taxon>
        <taxon>Kickxellomycetes</taxon>
        <taxon>Kickxellales</taxon>
        <taxon>Kickxellaceae</taxon>
        <taxon>Kickxella</taxon>
    </lineage>
</organism>
<accession>A0ACC1IJ83</accession>
<proteinExistence type="predicted"/>
<comment type="caution">
    <text evidence="1">The sequence shown here is derived from an EMBL/GenBank/DDBJ whole genome shotgun (WGS) entry which is preliminary data.</text>
</comment>
<gene>
    <name evidence="1" type="ORF">LPJ66_003841</name>
</gene>